<sequence length="121" mass="14065">MENNYKTKIQNIKKLIFQSSQNFFSTFLEDSKEKIQEEQEREAILQKLQLACIQKSLVVLQLKESPLDQEFETVSGWIVSKNITNSIMLKLQNNPQQICMILVDHIMKVSTLAKDSAYQIN</sequence>
<dbReference type="EMBL" id="AP018492">
    <property type="protein sequence ID" value="BBC60215.1"/>
    <property type="molecule type" value="Genomic_DNA"/>
</dbReference>
<reference evidence="1 2" key="1">
    <citation type="submission" date="2018-01" db="EMBL/GenBank/DDBJ databases">
        <title>Whole genome sequence of Melissococcus plutonius DAT561.</title>
        <authorList>
            <person name="Okumura K."/>
            <person name="Takamatsu D."/>
            <person name="Okura M."/>
        </authorList>
    </citation>
    <scope>NUCLEOTIDE SEQUENCE [LARGE SCALE GENOMIC DNA]</scope>
    <source>
        <strain evidence="1 2">DAT561</strain>
    </source>
</reference>
<accession>A0A2Z5Y074</accession>
<gene>
    <name evidence="1" type="ORF">DAT561_0043</name>
</gene>
<dbReference type="GeneID" id="57042613"/>
<dbReference type="Proteomes" id="UP000269226">
    <property type="component" value="Chromosome"/>
</dbReference>
<dbReference type="OMA" id="SGWIATK"/>
<proteinExistence type="predicted"/>
<name>A0A2Z5Y074_9ENTE</name>
<evidence type="ECO:0000313" key="2">
    <source>
        <dbReference type="Proteomes" id="UP000269226"/>
    </source>
</evidence>
<dbReference type="RefSeq" id="WP_013772985.1">
    <property type="nucleotide sequence ID" value="NZ_AP018492.1"/>
</dbReference>
<dbReference type="AlphaFoldDB" id="A0A2Z5Y074"/>
<evidence type="ECO:0000313" key="1">
    <source>
        <dbReference type="EMBL" id="BBC60215.1"/>
    </source>
</evidence>
<protein>
    <submittedName>
        <fullName evidence="1">Uncharacterized protein</fullName>
    </submittedName>
</protein>
<organism evidence="1 2">
    <name type="scientific">Melissococcus plutonius</name>
    <dbReference type="NCBI Taxonomy" id="33970"/>
    <lineage>
        <taxon>Bacteria</taxon>
        <taxon>Bacillati</taxon>
        <taxon>Bacillota</taxon>
        <taxon>Bacilli</taxon>
        <taxon>Lactobacillales</taxon>
        <taxon>Enterococcaceae</taxon>
        <taxon>Melissococcus</taxon>
    </lineage>
</organism>